<gene>
    <name evidence="1" type="ORF">S03H2_60633</name>
</gene>
<feature type="non-terminal residue" evidence="1">
    <location>
        <position position="1"/>
    </location>
</feature>
<accession>X1I7C3</accession>
<proteinExistence type="predicted"/>
<dbReference type="EMBL" id="BARU01039091">
    <property type="protein sequence ID" value="GAH77612.1"/>
    <property type="molecule type" value="Genomic_DNA"/>
</dbReference>
<organism evidence="1">
    <name type="scientific">marine sediment metagenome</name>
    <dbReference type="NCBI Taxonomy" id="412755"/>
    <lineage>
        <taxon>unclassified sequences</taxon>
        <taxon>metagenomes</taxon>
        <taxon>ecological metagenomes</taxon>
    </lineage>
</organism>
<reference evidence="1" key="1">
    <citation type="journal article" date="2014" name="Front. Microbiol.">
        <title>High frequency of phylogenetically diverse reductive dehalogenase-homologous genes in deep subseafloor sedimentary metagenomes.</title>
        <authorList>
            <person name="Kawai M."/>
            <person name="Futagami T."/>
            <person name="Toyoda A."/>
            <person name="Takaki Y."/>
            <person name="Nishi S."/>
            <person name="Hori S."/>
            <person name="Arai W."/>
            <person name="Tsubouchi T."/>
            <person name="Morono Y."/>
            <person name="Uchiyama I."/>
            <person name="Ito T."/>
            <person name="Fujiyama A."/>
            <person name="Inagaki F."/>
            <person name="Takami H."/>
        </authorList>
    </citation>
    <scope>NUCLEOTIDE SEQUENCE</scope>
    <source>
        <strain evidence="1">Expedition CK06-06</strain>
    </source>
</reference>
<evidence type="ECO:0000313" key="1">
    <source>
        <dbReference type="EMBL" id="GAH77612.1"/>
    </source>
</evidence>
<comment type="caution">
    <text evidence="1">The sequence shown here is derived from an EMBL/GenBank/DDBJ whole genome shotgun (WGS) entry which is preliminary data.</text>
</comment>
<dbReference type="AlphaFoldDB" id="X1I7C3"/>
<protein>
    <submittedName>
        <fullName evidence="1">Uncharacterized protein</fullName>
    </submittedName>
</protein>
<name>X1I7C3_9ZZZZ</name>
<sequence length="32" mass="3601">CLKPNAIIYAVLVINMFPGRSDSFCLYILGLR</sequence>